<reference evidence="1 2" key="1">
    <citation type="journal article" date="2021" name="Microorganisms">
        <title>Bacterial Dimethylsulfoniopropionate Biosynthesis in the East China Sea.</title>
        <authorList>
            <person name="Liu J."/>
            <person name="Zhang Y."/>
            <person name="Liu J."/>
            <person name="Zhong H."/>
            <person name="Williams B.T."/>
            <person name="Zheng Y."/>
            <person name="Curson A.R.J."/>
            <person name="Sun C."/>
            <person name="Sun H."/>
            <person name="Song D."/>
            <person name="Wagner Mackenzie B."/>
            <person name="Bermejo Martinez A."/>
            <person name="Todd J.D."/>
            <person name="Zhang X.H."/>
        </authorList>
    </citation>
    <scope>NUCLEOTIDE SEQUENCE [LARGE SCALE GENOMIC DNA]</scope>
    <source>
        <strain evidence="1 2">ESS08</strain>
    </source>
</reference>
<protein>
    <submittedName>
        <fullName evidence="1">Uncharacterized protein</fullName>
    </submittedName>
</protein>
<comment type="caution">
    <text evidence="1">The sequence shown here is derived from an EMBL/GenBank/DDBJ whole genome shotgun (WGS) entry which is preliminary data.</text>
</comment>
<evidence type="ECO:0000313" key="2">
    <source>
        <dbReference type="Proteomes" id="UP000761411"/>
    </source>
</evidence>
<organism evidence="1 2">
    <name type="scientific">Mesobacillus boroniphilus</name>
    <dbReference type="NCBI Taxonomy" id="308892"/>
    <lineage>
        <taxon>Bacteria</taxon>
        <taxon>Bacillati</taxon>
        <taxon>Bacillota</taxon>
        <taxon>Bacilli</taxon>
        <taxon>Bacillales</taxon>
        <taxon>Bacillaceae</taxon>
        <taxon>Mesobacillus</taxon>
    </lineage>
</organism>
<accession>A0A944GYU5</accession>
<dbReference type="AlphaFoldDB" id="A0A944GYU5"/>
<proteinExistence type="predicted"/>
<evidence type="ECO:0000313" key="1">
    <source>
        <dbReference type="EMBL" id="MBS8265881.1"/>
    </source>
</evidence>
<keyword evidence="2" id="KW-1185">Reference proteome</keyword>
<gene>
    <name evidence="1" type="ORF">DYI25_15750</name>
</gene>
<sequence>MDHLKLAVLFAVQHVSYAQMLAYAQKKISTLLIAQQQFLKIRHVSQSRKLYLPKFYMQY</sequence>
<dbReference type="EMBL" id="QTKX01000002">
    <property type="protein sequence ID" value="MBS8265881.1"/>
    <property type="molecule type" value="Genomic_DNA"/>
</dbReference>
<dbReference type="Proteomes" id="UP000761411">
    <property type="component" value="Unassembled WGS sequence"/>
</dbReference>
<name>A0A944GYU5_9BACI</name>